<protein>
    <recommendedName>
        <fullName evidence="3">YncE family protein</fullName>
    </recommendedName>
</protein>
<dbReference type="InParanoid" id="A0A540VJ95"/>
<reference evidence="1 2" key="1">
    <citation type="submission" date="2019-06" db="EMBL/GenBank/DDBJ databases">
        <title>Genome sequence of Litorilinea aerophila BAA-2444.</title>
        <authorList>
            <person name="Maclea K.S."/>
            <person name="Maurais E.G."/>
            <person name="Iannazzi L.C."/>
        </authorList>
    </citation>
    <scope>NUCLEOTIDE SEQUENCE [LARGE SCALE GENOMIC DNA]</scope>
    <source>
        <strain evidence="1 2">ATCC BAA-2444</strain>
    </source>
</reference>
<dbReference type="PANTHER" id="PTHR40274">
    <property type="entry name" value="VIRGINIAMYCIN B LYASE"/>
    <property type="match status" value="1"/>
</dbReference>
<dbReference type="RefSeq" id="WP_141609217.1">
    <property type="nucleotide sequence ID" value="NZ_VIGC02000006.1"/>
</dbReference>
<dbReference type="EMBL" id="VIGC01000006">
    <property type="protein sequence ID" value="TQE96845.1"/>
    <property type="molecule type" value="Genomic_DNA"/>
</dbReference>
<evidence type="ECO:0000313" key="2">
    <source>
        <dbReference type="Proteomes" id="UP000317371"/>
    </source>
</evidence>
<dbReference type="InterPro" id="IPR015943">
    <property type="entry name" value="WD40/YVTN_repeat-like_dom_sf"/>
</dbReference>
<dbReference type="AlphaFoldDB" id="A0A540VJ95"/>
<dbReference type="Proteomes" id="UP000317371">
    <property type="component" value="Unassembled WGS sequence"/>
</dbReference>
<dbReference type="Pfam" id="PF24684">
    <property type="entry name" value="Vgb_lyase"/>
    <property type="match status" value="1"/>
</dbReference>
<gene>
    <name evidence="1" type="ORF">FKZ61_06190</name>
</gene>
<evidence type="ECO:0000313" key="1">
    <source>
        <dbReference type="EMBL" id="TQE96845.1"/>
    </source>
</evidence>
<dbReference type="PANTHER" id="PTHR40274:SF3">
    <property type="entry name" value="VIRGINIAMYCIN B LYASE"/>
    <property type="match status" value="1"/>
</dbReference>
<dbReference type="OrthoDB" id="147661at2"/>
<sequence>MHPLFKPQNWKFSRESLPLLGRKVLIFIGLTAFLIFISSPSLQAETVESPVKIFPLPASPFDVQVENANKVWFTLPTANKIGSLEILSASTPEQYLYTFYTPPTPNSEPYRLAIDEHNVWFTQRQGNRIGRLSKESGSIVEYEIPTPNSEPTGIDIAPNGYVWFVQNKGNKIASLIPANGTIQEINVGYGNANLDRIDATASSIVWVTAPGINYLLGYRPAFNDIVTVSVVDNRPGGGPGTVSGLAVTSTGVPWISTKNLPKLAVYMYGTLATWLWYSYPWTTAELTDIDLWIDSNQTFLWALDGANREVVQIDATTTRVVQRIGLGREISILASLDFEPTTQIIWVSDVGASALYALQPPYHLAIYLPVIAR</sequence>
<dbReference type="SUPFAM" id="SSF63829">
    <property type="entry name" value="Calcium-dependent phosphotriesterase"/>
    <property type="match status" value="1"/>
</dbReference>
<accession>A0A540VJ95</accession>
<organism evidence="1 2">
    <name type="scientific">Litorilinea aerophila</name>
    <dbReference type="NCBI Taxonomy" id="1204385"/>
    <lineage>
        <taxon>Bacteria</taxon>
        <taxon>Bacillati</taxon>
        <taxon>Chloroflexota</taxon>
        <taxon>Caldilineae</taxon>
        <taxon>Caldilineales</taxon>
        <taxon>Caldilineaceae</taxon>
        <taxon>Litorilinea</taxon>
    </lineage>
</organism>
<dbReference type="InterPro" id="IPR051344">
    <property type="entry name" value="Vgb"/>
</dbReference>
<name>A0A540VJ95_9CHLR</name>
<dbReference type="Gene3D" id="2.130.10.10">
    <property type="entry name" value="YVTN repeat-like/Quinoprotein amine dehydrogenase"/>
    <property type="match status" value="1"/>
</dbReference>
<evidence type="ECO:0008006" key="3">
    <source>
        <dbReference type="Google" id="ProtNLM"/>
    </source>
</evidence>
<keyword evidence="2" id="KW-1185">Reference proteome</keyword>
<proteinExistence type="predicted"/>
<comment type="caution">
    <text evidence="1">The sequence shown here is derived from an EMBL/GenBank/DDBJ whole genome shotgun (WGS) entry which is preliminary data.</text>
</comment>